<evidence type="ECO:0000313" key="4">
    <source>
        <dbReference type="Proteomes" id="UP001303946"/>
    </source>
</evidence>
<dbReference type="RefSeq" id="WP_316702482.1">
    <property type="nucleotide sequence ID" value="NZ_CP136336.1"/>
</dbReference>
<proteinExistence type="inferred from homology"/>
<keyword evidence="4" id="KW-1185">Reference proteome</keyword>
<sequence>MKRRQFIVTPALLSPLALHAQGFPTKPVRLVVPYPAGGATDVVARALAERLSATWGQQVIVDNKPGAGTTLAASQVARAPGDGHTLYMTTSAHTIAASIYKKIDFDPVKDFATLSLLVKVPIVLVTNPALPAKTLPELMALAKGRPNGLTFASPGNGTAQHLAGEMFKVQAQVPMTHVPYKGDAPALTDLLAGQVDTMFVTLTSVLPHLASGKLHAVALANAKRVERVPELRTFTEAGLAGFEAATWFGVLAPASLPPALRTQISEQIVKLVAEPAMHQRLVDLGGEVVNNKPAEFEAFMQAESRKWREVVRLSGASIE</sequence>
<dbReference type="EMBL" id="CP136336">
    <property type="protein sequence ID" value="WOB09533.1"/>
    <property type="molecule type" value="Genomic_DNA"/>
</dbReference>
<protein>
    <submittedName>
        <fullName evidence="3">Tripartite tricarboxylate transporter substrate binding protein</fullName>
    </submittedName>
</protein>
<dbReference type="PANTHER" id="PTHR42928">
    <property type="entry name" value="TRICARBOXYLATE-BINDING PROTEIN"/>
    <property type="match status" value="1"/>
</dbReference>
<keyword evidence="2" id="KW-0732">Signal</keyword>
<gene>
    <name evidence="3" type="ORF">RXV79_05590</name>
</gene>
<evidence type="ECO:0000313" key="3">
    <source>
        <dbReference type="EMBL" id="WOB09533.1"/>
    </source>
</evidence>
<evidence type="ECO:0000256" key="2">
    <source>
        <dbReference type="SAM" id="SignalP"/>
    </source>
</evidence>
<dbReference type="PIRSF" id="PIRSF017082">
    <property type="entry name" value="YflP"/>
    <property type="match status" value="1"/>
</dbReference>
<dbReference type="SUPFAM" id="SSF53850">
    <property type="entry name" value="Periplasmic binding protein-like II"/>
    <property type="match status" value="1"/>
</dbReference>
<name>A0ABZ0CX95_9BURK</name>
<dbReference type="InterPro" id="IPR005064">
    <property type="entry name" value="BUG"/>
</dbReference>
<dbReference type="CDD" id="cd13578">
    <property type="entry name" value="PBP2_Bug27"/>
    <property type="match status" value="1"/>
</dbReference>
<dbReference type="Pfam" id="PF03401">
    <property type="entry name" value="TctC"/>
    <property type="match status" value="1"/>
</dbReference>
<feature type="chain" id="PRO_5045112422" evidence="2">
    <location>
        <begin position="21"/>
        <end position="319"/>
    </location>
</feature>
<comment type="similarity">
    <text evidence="1">Belongs to the UPF0065 (bug) family.</text>
</comment>
<organism evidence="3 4">
    <name type="scientific">Piscinibacter gummiphilus</name>
    <dbReference type="NCBI Taxonomy" id="946333"/>
    <lineage>
        <taxon>Bacteria</taxon>
        <taxon>Pseudomonadati</taxon>
        <taxon>Pseudomonadota</taxon>
        <taxon>Betaproteobacteria</taxon>
        <taxon>Burkholderiales</taxon>
        <taxon>Sphaerotilaceae</taxon>
        <taxon>Piscinibacter</taxon>
    </lineage>
</organism>
<dbReference type="Proteomes" id="UP001303946">
    <property type="component" value="Chromosome"/>
</dbReference>
<dbReference type="Gene3D" id="3.40.190.10">
    <property type="entry name" value="Periplasmic binding protein-like II"/>
    <property type="match status" value="1"/>
</dbReference>
<dbReference type="PANTHER" id="PTHR42928:SF5">
    <property type="entry name" value="BLR1237 PROTEIN"/>
    <property type="match status" value="1"/>
</dbReference>
<dbReference type="Gene3D" id="3.40.190.150">
    <property type="entry name" value="Bordetella uptake gene, domain 1"/>
    <property type="match status" value="1"/>
</dbReference>
<dbReference type="InterPro" id="IPR042100">
    <property type="entry name" value="Bug_dom1"/>
</dbReference>
<reference evidence="3 4" key="1">
    <citation type="submission" date="2023-10" db="EMBL/GenBank/DDBJ databases">
        <title>Bacteria for the degradation of biodegradable plastic PBAT(Polybutylene adipate terephthalate).</title>
        <authorList>
            <person name="Weon H.-Y."/>
            <person name="Yeon J."/>
        </authorList>
    </citation>
    <scope>NUCLEOTIDE SEQUENCE [LARGE SCALE GENOMIC DNA]</scope>
    <source>
        <strain evidence="3 4">SBD 7-3</strain>
    </source>
</reference>
<evidence type="ECO:0000256" key="1">
    <source>
        <dbReference type="ARBA" id="ARBA00006987"/>
    </source>
</evidence>
<accession>A0ABZ0CX95</accession>
<feature type="signal peptide" evidence="2">
    <location>
        <begin position="1"/>
        <end position="20"/>
    </location>
</feature>